<dbReference type="AlphaFoldDB" id="A0A964FEX3"/>
<evidence type="ECO:0000313" key="5">
    <source>
        <dbReference type="Proteomes" id="UP000729733"/>
    </source>
</evidence>
<keyword evidence="2" id="KW-0238">DNA-binding</keyword>
<dbReference type="PANTHER" id="PTHR46796">
    <property type="entry name" value="HTH-TYPE TRANSCRIPTIONAL ACTIVATOR RHAS-RELATED"/>
    <property type="match status" value="1"/>
</dbReference>
<dbReference type="InterPro" id="IPR050204">
    <property type="entry name" value="AraC_XylS_family_regulators"/>
</dbReference>
<proteinExistence type="predicted"/>
<evidence type="ECO:0000256" key="3">
    <source>
        <dbReference type="ARBA" id="ARBA00023163"/>
    </source>
</evidence>
<dbReference type="GO" id="GO:0080090">
    <property type="term" value="P:regulation of primary metabolic process"/>
    <property type="evidence" value="ECO:0007669"/>
    <property type="project" value="UniProtKB-ARBA"/>
</dbReference>
<protein>
    <submittedName>
        <fullName evidence="4">Uncharacterized protein</fullName>
    </submittedName>
</protein>
<dbReference type="GO" id="GO:0003677">
    <property type="term" value="F:DNA binding"/>
    <property type="evidence" value="ECO:0007669"/>
    <property type="project" value="UniProtKB-KW"/>
</dbReference>
<organism evidence="4 5">
    <name type="scientific">Waterburya agarophytonicola KI4</name>
    <dbReference type="NCBI Taxonomy" id="2874699"/>
    <lineage>
        <taxon>Bacteria</taxon>
        <taxon>Bacillati</taxon>
        <taxon>Cyanobacteriota</taxon>
        <taxon>Cyanophyceae</taxon>
        <taxon>Pleurocapsales</taxon>
        <taxon>Hyellaceae</taxon>
        <taxon>Waterburya</taxon>
        <taxon>Waterburya agarophytonicola</taxon>
    </lineage>
</organism>
<accession>A0A964FEX3</accession>
<dbReference type="Proteomes" id="UP000729733">
    <property type="component" value="Unassembled WGS sequence"/>
</dbReference>
<evidence type="ECO:0000256" key="1">
    <source>
        <dbReference type="ARBA" id="ARBA00023015"/>
    </source>
</evidence>
<evidence type="ECO:0000313" key="4">
    <source>
        <dbReference type="EMBL" id="MCC0176382.1"/>
    </source>
</evidence>
<evidence type="ECO:0000256" key="2">
    <source>
        <dbReference type="ARBA" id="ARBA00023125"/>
    </source>
</evidence>
<name>A0A964FEX3_9CYAN</name>
<keyword evidence="1" id="KW-0805">Transcription regulation</keyword>
<dbReference type="RefSeq" id="WP_229639424.1">
    <property type="nucleotide sequence ID" value="NZ_JADWDC010000008.1"/>
</dbReference>
<dbReference type="EMBL" id="JADWDC010000008">
    <property type="protein sequence ID" value="MCC0176382.1"/>
    <property type="molecule type" value="Genomic_DNA"/>
</dbReference>
<sequence length="133" mass="15054">MVLYPAGLTQKLSWDKKAEIVQLDIKPEFVTQLGLSDTTELIPQFGFRDALLQQLALALLNQLQHNINQNQLYIDSLFNTLCLHLIGHYASNKTDINKAYNGLPAFLERRLNEYIQANLARNLNLADMAEVVG</sequence>
<keyword evidence="3" id="KW-0804">Transcription</keyword>
<dbReference type="PANTHER" id="PTHR46796:SF6">
    <property type="entry name" value="ARAC SUBFAMILY"/>
    <property type="match status" value="1"/>
</dbReference>
<comment type="caution">
    <text evidence="4">The sequence shown here is derived from an EMBL/GenBank/DDBJ whole genome shotgun (WGS) entry which is preliminary data.</text>
</comment>
<gene>
    <name evidence="4" type="ORF">I4641_05250</name>
</gene>
<reference evidence="4" key="1">
    <citation type="journal article" date="2021" name="Antonie Van Leeuwenhoek">
        <title>Draft genome and description of Waterburya agarophytonicola gen. nov. sp. nov. (Pleurocapsales, Cyanobacteria): a seaweed symbiont.</title>
        <authorList>
            <person name="Bonthond G."/>
            <person name="Shalygin S."/>
            <person name="Bayer T."/>
            <person name="Weinberger F."/>
        </authorList>
    </citation>
    <scope>NUCLEOTIDE SEQUENCE</scope>
    <source>
        <strain evidence="4">KI4</strain>
    </source>
</reference>
<keyword evidence="5" id="KW-1185">Reference proteome</keyword>